<dbReference type="Gene3D" id="2.40.128.20">
    <property type="match status" value="1"/>
</dbReference>
<dbReference type="EMBL" id="CAVLGL010000085">
    <property type="protein sequence ID" value="CAK1590253.1"/>
    <property type="molecule type" value="Genomic_DNA"/>
</dbReference>
<comment type="similarity">
    <text evidence="1">Belongs to the calycin superfamily. Fatty-acid binding protein (FABP) family.</text>
</comment>
<dbReference type="SUPFAM" id="SSF50814">
    <property type="entry name" value="Lipocalins"/>
    <property type="match status" value="1"/>
</dbReference>
<name>A0AAV1L5I7_9NEOP</name>
<evidence type="ECO:0000256" key="1">
    <source>
        <dbReference type="ARBA" id="ARBA00008390"/>
    </source>
</evidence>
<accession>A0AAV1L5I7</accession>
<dbReference type="InterPro" id="IPR031259">
    <property type="entry name" value="ILBP"/>
</dbReference>
<proteinExistence type="inferred from homology"/>
<comment type="caution">
    <text evidence="2">The sequence shown here is derived from an EMBL/GenBank/DDBJ whole genome shotgun (WGS) entry which is preliminary data.</text>
</comment>
<gene>
    <name evidence="2" type="ORF">PARMNEM_LOCUS10640</name>
</gene>
<reference evidence="2 3" key="1">
    <citation type="submission" date="2023-11" db="EMBL/GenBank/DDBJ databases">
        <authorList>
            <person name="Hedman E."/>
            <person name="Englund M."/>
            <person name="Stromberg M."/>
            <person name="Nyberg Akerstrom W."/>
            <person name="Nylinder S."/>
            <person name="Jareborg N."/>
            <person name="Kallberg Y."/>
            <person name="Kronander E."/>
        </authorList>
    </citation>
    <scope>NUCLEOTIDE SEQUENCE [LARGE SCALE GENOMIC DNA]</scope>
</reference>
<sequence>MAYLGKLYKHDKDENFDTFLNSLDFPADIIAAYSNSKPDHKLEKNGDSYTLTTITPDQTKVVTFKDGVEFDEEVTGGRVVKTTFTVDGNTLTQVQKFTDVIAITKKREYFEDKLILTLTWTNWDGIARRYYKV</sequence>
<dbReference type="InterPro" id="IPR012674">
    <property type="entry name" value="Calycin"/>
</dbReference>
<dbReference type="Pfam" id="PF14651">
    <property type="entry name" value="Lipocalin_7"/>
    <property type="match status" value="1"/>
</dbReference>
<dbReference type="PANTHER" id="PTHR11955">
    <property type="entry name" value="FATTY ACID BINDING PROTEIN"/>
    <property type="match status" value="1"/>
</dbReference>
<dbReference type="AlphaFoldDB" id="A0AAV1L5I7"/>
<dbReference type="GO" id="GO:0008289">
    <property type="term" value="F:lipid binding"/>
    <property type="evidence" value="ECO:0007669"/>
    <property type="project" value="InterPro"/>
</dbReference>
<evidence type="ECO:0000313" key="2">
    <source>
        <dbReference type="EMBL" id="CAK1590253.1"/>
    </source>
</evidence>
<evidence type="ECO:0000313" key="3">
    <source>
        <dbReference type="Proteomes" id="UP001314205"/>
    </source>
</evidence>
<organism evidence="2 3">
    <name type="scientific">Parnassius mnemosyne</name>
    <name type="common">clouded apollo</name>
    <dbReference type="NCBI Taxonomy" id="213953"/>
    <lineage>
        <taxon>Eukaryota</taxon>
        <taxon>Metazoa</taxon>
        <taxon>Ecdysozoa</taxon>
        <taxon>Arthropoda</taxon>
        <taxon>Hexapoda</taxon>
        <taxon>Insecta</taxon>
        <taxon>Pterygota</taxon>
        <taxon>Neoptera</taxon>
        <taxon>Endopterygota</taxon>
        <taxon>Lepidoptera</taxon>
        <taxon>Glossata</taxon>
        <taxon>Ditrysia</taxon>
        <taxon>Papilionoidea</taxon>
        <taxon>Papilionidae</taxon>
        <taxon>Parnassiinae</taxon>
        <taxon>Parnassini</taxon>
        <taxon>Parnassius</taxon>
        <taxon>Driopa</taxon>
    </lineage>
</organism>
<keyword evidence="3" id="KW-1185">Reference proteome</keyword>
<protein>
    <submittedName>
        <fullName evidence="2">Uncharacterized protein</fullName>
    </submittedName>
</protein>
<dbReference type="Proteomes" id="UP001314205">
    <property type="component" value="Unassembled WGS sequence"/>
</dbReference>